<dbReference type="CDD" id="cd18808">
    <property type="entry name" value="SF1_C_Upf1"/>
    <property type="match status" value="1"/>
</dbReference>
<feature type="domain" description="DNA2/NAM7 helicase helicase" evidence="23">
    <location>
        <begin position="644"/>
        <end position="738"/>
    </location>
</feature>
<keyword evidence="17" id="KW-0234">DNA repair</keyword>
<evidence type="ECO:0000313" key="25">
    <source>
        <dbReference type="EnsemblMetazoa" id="XP_014256899.1"/>
    </source>
</evidence>
<keyword evidence="6" id="KW-0235">DNA replication</keyword>
<dbReference type="GO" id="GO:0003677">
    <property type="term" value="F:DNA binding"/>
    <property type="evidence" value="ECO:0007669"/>
    <property type="project" value="UniProtKB-KW"/>
</dbReference>
<dbReference type="AlphaFoldDB" id="A0A8I6S4E9"/>
<dbReference type="InterPro" id="IPR014808">
    <property type="entry name" value="DNA_replication_fac_Dna2_N"/>
</dbReference>
<keyword evidence="8" id="KW-0479">Metal-binding</keyword>
<evidence type="ECO:0000256" key="4">
    <source>
        <dbReference type="ARBA" id="ARBA00012551"/>
    </source>
</evidence>
<proteinExistence type="inferred from homology"/>
<keyword evidence="5" id="KW-0004">4Fe-4S</keyword>
<evidence type="ECO:0000256" key="14">
    <source>
        <dbReference type="ARBA" id="ARBA00023004"/>
    </source>
</evidence>
<dbReference type="InterPro" id="IPR050534">
    <property type="entry name" value="Coronavir_polyprotein_1ab"/>
</dbReference>
<keyword evidence="12" id="KW-0347">Helicase</keyword>
<feature type="domain" description="DNA2/NAM7 helicase-like C-terminal" evidence="24">
    <location>
        <begin position="824"/>
        <end position="1015"/>
    </location>
</feature>
<keyword evidence="9" id="KW-0547">Nucleotide-binding</keyword>
<evidence type="ECO:0000256" key="1">
    <source>
        <dbReference type="ARBA" id="ARBA00001966"/>
    </source>
</evidence>
<keyword evidence="7" id="KW-0540">Nuclease</keyword>
<feature type="domain" description="DNA replication factor Dna2 N-terminal" evidence="22">
    <location>
        <begin position="123"/>
        <end position="319"/>
    </location>
</feature>
<dbReference type="InterPro" id="IPR047187">
    <property type="entry name" value="SF1_C_Upf1"/>
</dbReference>
<dbReference type="GO" id="GO:0017116">
    <property type="term" value="F:single-stranded DNA helicase activity"/>
    <property type="evidence" value="ECO:0007669"/>
    <property type="project" value="InterPro"/>
</dbReference>
<dbReference type="OrthoDB" id="306218at2759"/>
<keyword evidence="16" id="KW-0238">DNA-binding</keyword>
<dbReference type="InterPro" id="IPR026851">
    <property type="entry name" value="Dna2/JHS1_DEXXQ-box"/>
</dbReference>
<comment type="catalytic activity">
    <reaction evidence="20">
        <text>ATP + H2O = ADP + phosphate + H(+)</text>
        <dbReference type="Rhea" id="RHEA:13065"/>
        <dbReference type="ChEBI" id="CHEBI:15377"/>
        <dbReference type="ChEBI" id="CHEBI:15378"/>
        <dbReference type="ChEBI" id="CHEBI:30616"/>
        <dbReference type="ChEBI" id="CHEBI:43474"/>
        <dbReference type="ChEBI" id="CHEBI:456216"/>
        <dbReference type="EC" id="3.6.4.12"/>
    </reaction>
</comment>
<feature type="region of interest" description="Disordered" evidence="21">
    <location>
        <begin position="20"/>
        <end position="48"/>
    </location>
</feature>
<dbReference type="Pfam" id="PF08696">
    <property type="entry name" value="Dna2"/>
    <property type="match status" value="1"/>
</dbReference>
<evidence type="ECO:0000256" key="15">
    <source>
        <dbReference type="ARBA" id="ARBA00023014"/>
    </source>
</evidence>
<dbReference type="GO" id="GO:0004518">
    <property type="term" value="F:nuclease activity"/>
    <property type="evidence" value="ECO:0007669"/>
    <property type="project" value="UniProtKB-KW"/>
</dbReference>
<dbReference type="PANTHER" id="PTHR43788">
    <property type="entry name" value="DNA2/NAM7 HELICASE FAMILY MEMBER"/>
    <property type="match status" value="1"/>
</dbReference>
<evidence type="ECO:0000256" key="21">
    <source>
        <dbReference type="SAM" id="MobiDB-lite"/>
    </source>
</evidence>
<organism evidence="25 26">
    <name type="scientific">Cimex lectularius</name>
    <name type="common">Bed bug</name>
    <name type="synonym">Acanthia lectularia</name>
    <dbReference type="NCBI Taxonomy" id="79782"/>
    <lineage>
        <taxon>Eukaryota</taxon>
        <taxon>Metazoa</taxon>
        <taxon>Ecdysozoa</taxon>
        <taxon>Arthropoda</taxon>
        <taxon>Hexapoda</taxon>
        <taxon>Insecta</taxon>
        <taxon>Pterygota</taxon>
        <taxon>Neoptera</taxon>
        <taxon>Paraneoptera</taxon>
        <taxon>Hemiptera</taxon>
        <taxon>Heteroptera</taxon>
        <taxon>Panheteroptera</taxon>
        <taxon>Cimicomorpha</taxon>
        <taxon>Cimicidae</taxon>
        <taxon>Cimex</taxon>
    </lineage>
</organism>
<protein>
    <recommendedName>
        <fullName evidence="4">DNA helicase</fullName>
        <ecNumber evidence="4">3.6.4.12</ecNumber>
    </recommendedName>
</protein>
<comment type="cofactor">
    <cofactor evidence="1">
        <name>[4Fe-4S] cluster</name>
        <dbReference type="ChEBI" id="CHEBI:49883"/>
    </cofactor>
</comment>
<dbReference type="GeneID" id="106670812"/>
<dbReference type="KEGG" id="clec:106670812"/>
<evidence type="ECO:0000259" key="24">
    <source>
        <dbReference type="Pfam" id="PF13087"/>
    </source>
</evidence>
<keyword evidence="11" id="KW-0378">Hydrolase</keyword>
<evidence type="ECO:0000256" key="13">
    <source>
        <dbReference type="ARBA" id="ARBA00022840"/>
    </source>
</evidence>
<evidence type="ECO:0000256" key="5">
    <source>
        <dbReference type="ARBA" id="ARBA00022485"/>
    </source>
</evidence>
<evidence type="ECO:0000256" key="10">
    <source>
        <dbReference type="ARBA" id="ARBA00022763"/>
    </source>
</evidence>
<dbReference type="PANTHER" id="PTHR43788:SF8">
    <property type="entry name" value="DNA-BINDING PROTEIN SMUBP-2"/>
    <property type="match status" value="1"/>
</dbReference>
<dbReference type="GO" id="GO:0005737">
    <property type="term" value="C:cytoplasm"/>
    <property type="evidence" value="ECO:0007669"/>
    <property type="project" value="TreeGrafter"/>
</dbReference>
<name>A0A8I6S4E9_CIMLE</name>
<evidence type="ECO:0000259" key="23">
    <source>
        <dbReference type="Pfam" id="PF13086"/>
    </source>
</evidence>
<dbReference type="CTD" id="1763"/>
<dbReference type="Proteomes" id="UP000494040">
    <property type="component" value="Unassembled WGS sequence"/>
</dbReference>
<evidence type="ECO:0000256" key="7">
    <source>
        <dbReference type="ARBA" id="ARBA00022722"/>
    </source>
</evidence>
<dbReference type="CDD" id="cd18041">
    <property type="entry name" value="DEXXQc_DNA2"/>
    <property type="match status" value="1"/>
</dbReference>
<dbReference type="GO" id="GO:0043139">
    <property type="term" value="F:5'-3' DNA helicase activity"/>
    <property type="evidence" value="ECO:0007669"/>
    <property type="project" value="TreeGrafter"/>
</dbReference>
<accession>A0A8I6S4E9</accession>
<dbReference type="Gene3D" id="3.90.320.10">
    <property type="match status" value="1"/>
</dbReference>
<evidence type="ECO:0000256" key="19">
    <source>
        <dbReference type="ARBA" id="ARBA00023268"/>
    </source>
</evidence>
<dbReference type="GO" id="GO:0006260">
    <property type="term" value="P:DNA replication"/>
    <property type="evidence" value="ECO:0007669"/>
    <property type="project" value="UniProtKB-KW"/>
</dbReference>
<evidence type="ECO:0000313" key="26">
    <source>
        <dbReference type="Proteomes" id="UP000494040"/>
    </source>
</evidence>
<evidence type="ECO:0000256" key="11">
    <source>
        <dbReference type="ARBA" id="ARBA00022801"/>
    </source>
</evidence>
<dbReference type="InterPro" id="IPR041679">
    <property type="entry name" value="DNA2/NAM7-like_C"/>
</dbReference>
<dbReference type="InterPro" id="IPR011604">
    <property type="entry name" value="PDDEXK-like_dom_sf"/>
</dbReference>
<evidence type="ECO:0000256" key="18">
    <source>
        <dbReference type="ARBA" id="ARBA00023242"/>
    </source>
</evidence>
<evidence type="ECO:0000259" key="22">
    <source>
        <dbReference type="Pfam" id="PF08696"/>
    </source>
</evidence>
<keyword evidence="13" id="KW-0067">ATP-binding</keyword>
<dbReference type="OMA" id="NYCEAAI"/>
<evidence type="ECO:0000256" key="17">
    <source>
        <dbReference type="ARBA" id="ARBA00023204"/>
    </source>
</evidence>
<reference evidence="25" key="1">
    <citation type="submission" date="2022-01" db="UniProtKB">
        <authorList>
            <consortium name="EnsemblMetazoa"/>
        </authorList>
    </citation>
    <scope>IDENTIFICATION</scope>
</reference>
<keyword evidence="26" id="KW-1185">Reference proteome</keyword>
<evidence type="ECO:0000256" key="12">
    <source>
        <dbReference type="ARBA" id="ARBA00022806"/>
    </source>
</evidence>
<keyword evidence="19" id="KW-0511">Multifunctional enzyme</keyword>
<dbReference type="GO" id="GO:0006281">
    <property type="term" value="P:DNA repair"/>
    <property type="evidence" value="ECO:0007669"/>
    <property type="project" value="UniProtKB-KW"/>
</dbReference>
<dbReference type="Pfam" id="PF13086">
    <property type="entry name" value="AAA_11"/>
    <property type="match status" value="2"/>
</dbReference>
<dbReference type="Gene3D" id="3.40.50.300">
    <property type="entry name" value="P-loop containing nucleotide triphosphate hydrolases"/>
    <property type="match status" value="2"/>
</dbReference>
<dbReference type="EC" id="3.6.4.12" evidence="4"/>
<keyword evidence="10" id="KW-0227">DNA damage</keyword>
<dbReference type="InterPro" id="IPR041677">
    <property type="entry name" value="DNA2/NAM7_AAA_11"/>
</dbReference>
<evidence type="ECO:0000256" key="8">
    <source>
        <dbReference type="ARBA" id="ARBA00022723"/>
    </source>
</evidence>
<dbReference type="GO" id="GO:0051539">
    <property type="term" value="F:4 iron, 4 sulfur cluster binding"/>
    <property type="evidence" value="ECO:0007669"/>
    <property type="project" value="UniProtKB-KW"/>
</dbReference>
<evidence type="ECO:0000256" key="3">
    <source>
        <dbReference type="ARBA" id="ARBA00007913"/>
    </source>
</evidence>
<feature type="domain" description="DNA2/NAM7 helicase helicase" evidence="23">
    <location>
        <begin position="748"/>
        <end position="814"/>
    </location>
</feature>
<keyword evidence="14" id="KW-0408">Iron</keyword>
<evidence type="ECO:0000256" key="16">
    <source>
        <dbReference type="ARBA" id="ARBA00023125"/>
    </source>
</evidence>
<dbReference type="SUPFAM" id="SSF52540">
    <property type="entry name" value="P-loop containing nucleoside triphosphate hydrolases"/>
    <property type="match status" value="1"/>
</dbReference>
<dbReference type="GO" id="GO:0005634">
    <property type="term" value="C:nucleus"/>
    <property type="evidence" value="ECO:0007669"/>
    <property type="project" value="UniProtKB-SubCell"/>
</dbReference>
<evidence type="ECO:0000256" key="6">
    <source>
        <dbReference type="ARBA" id="ARBA00022705"/>
    </source>
</evidence>
<dbReference type="GO" id="GO:0005524">
    <property type="term" value="F:ATP binding"/>
    <property type="evidence" value="ECO:0007669"/>
    <property type="project" value="UniProtKB-KW"/>
</dbReference>
<dbReference type="Pfam" id="PF13087">
    <property type="entry name" value="AAA_12"/>
    <property type="match status" value="1"/>
</dbReference>
<evidence type="ECO:0000256" key="9">
    <source>
        <dbReference type="ARBA" id="ARBA00022741"/>
    </source>
</evidence>
<keyword evidence="15" id="KW-0411">Iron-sulfur</keyword>
<comment type="subcellular location">
    <subcellularLocation>
        <location evidence="2">Nucleus</location>
    </subcellularLocation>
</comment>
<dbReference type="EnsemblMetazoa" id="XM_014401413.2">
    <property type="protein sequence ID" value="XP_014256899.1"/>
    <property type="gene ID" value="LOC106670812"/>
</dbReference>
<dbReference type="GO" id="GO:0046872">
    <property type="term" value="F:metal ion binding"/>
    <property type="evidence" value="ECO:0007669"/>
    <property type="project" value="UniProtKB-KW"/>
</dbReference>
<dbReference type="CDD" id="cd22318">
    <property type="entry name" value="DNA2_N-like"/>
    <property type="match status" value="1"/>
</dbReference>
<keyword evidence="18" id="KW-0539">Nucleus</keyword>
<dbReference type="InterPro" id="IPR027417">
    <property type="entry name" value="P-loop_NTPase"/>
</dbReference>
<dbReference type="RefSeq" id="XP_014256899.1">
    <property type="nucleotide sequence ID" value="XM_014401413.2"/>
</dbReference>
<evidence type="ECO:0000256" key="2">
    <source>
        <dbReference type="ARBA" id="ARBA00004123"/>
    </source>
</evidence>
<dbReference type="GO" id="GO:0016787">
    <property type="term" value="F:hydrolase activity"/>
    <property type="evidence" value="ECO:0007669"/>
    <property type="project" value="UniProtKB-KW"/>
</dbReference>
<comment type="similarity">
    <text evidence="3">Belongs to the DNA2/NAM7 helicase family.</text>
</comment>
<evidence type="ECO:0000256" key="20">
    <source>
        <dbReference type="ARBA" id="ARBA00047995"/>
    </source>
</evidence>
<sequence length="1040" mass="116038">MKKTAQKKLTNYFTLNEQRVKSRSDTENIEAGAPPALKRQRVSTPQKPVLKEKKVQSHISPMKFVENFGSVFFDDDFGFDDLKRQGSLNLEKLQRFEVLAVEVLPNSDLKIEVKATKDPNNCGTCTVKTPWNGYAIKERDVVSLKGCKTDDGWVVEWGGLLVVNPDHLVSTTQIVQSLYCTRKTVLSGLFNEIGDRGPDHMVIGCIVHELLEVVLMKKCTMRDEIEKVCDELTKGQGFTVKMFMEGMDYEKTVERVRSYLPSIFDFVTRYMAYSGKHPNRARVDGENWNGEIADVIDIEENIWSPTLGVKGKIDATVRVRTPNNRNILKLMPLELKTGKVSFSLEHRGQVILYCMLLRDLGERVDAGLLLYLKDSGGIKEIAAAEREMRDLTLLRNGLSQSICEIEKAQNARPPVLPNPINRKSCTSCGHLIACFSALRIDGLNKIESDNILREVGPGATAHLKQCHLEYVFRLVALQTLENGSSKSSAARIWSEEAKKREEKGRCFAGMAVESCTPSSCGRYNVSFVKADSSIISAETFSVAQTVAVSQGGRAVVAMGFVKSADSRSVQLLLDRCFKPGDKVELDAYESNALLSSVLSNIGLFLENTPTAEFLRESIIEKKIPKFAPKLTSKVKKLGQGVLEKLNREQCRAVLQALAAERYILVKGMAGTGKSTTLRALITLLHSLGKRVLLTAYTHSAVDNILERLVDTVPVLRIGPDHRIKTSLRDHCESSLIRNMEGITVEKLEKAFQSYQVVGVTCHGASHLWLQRQRFDYCIVDEATQVTQTAVLRPLFLAEKFVLVGDPKQLPPLVLDEQAKALGLGESLFQRLDCPAVTTVLKEQYRMNRKINEIANGLSYGGELRCANDHIAEATIAYPIRDDAPAWLVKALSGDIQDSFVIVDIHAESKMTNSNELEATAVERIVNELAASGADSSQIGVVATYREQVNLIRRKLNEPAVEVNTVDQYQGRDKEIILYSTSKNTNHNHDDITADMNRLTVAVTRARKKFILVCDKAFITLYSNFDQLIRHIPAENTVKYF</sequence>